<evidence type="ECO:0000256" key="2">
    <source>
        <dbReference type="ARBA" id="ARBA00023125"/>
    </source>
</evidence>
<reference evidence="5 6" key="1">
    <citation type="submission" date="2024-06" db="EMBL/GenBank/DDBJ databases">
        <title>The Natural Products Discovery Center: Release of the First 8490 Sequenced Strains for Exploring Actinobacteria Biosynthetic Diversity.</title>
        <authorList>
            <person name="Kalkreuter E."/>
            <person name="Kautsar S.A."/>
            <person name="Yang D."/>
            <person name="Bader C.D."/>
            <person name="Teijaro C.N."/>
            <person name="Fluegel L."/>
            <person name="Davis C.M."/>
            <person name="Simpson J.R."/>
            <person name="Lauterbach L."/>
            <person name="Steele A.D."/>
            <person name="Gui C."/>
            <person name="Meng S."/>
            <person name="Li G."/>
            <person name="Viehrig K."/>
            <person name="Ye F."/>
            <person name="Su P."/>
            <person name="Kiefer A.F."/>
            <person name="Nichols A."/>
            <person name="Cepeda A.J."/>
            <person name="Yan W."/>
            <person name="Fan B."/>
            <person name="Jiang Y."/>
            <person name="Adhikari A."/>
            <person name="Zheng C.-J."/>
            <person name="Schuster L."/>
            <person name="Cowan T.M."/>
            <person name="Smanski M.J."/>
            <person name="Chevrette M.G."/>
            <person name="De Carvalho L.P.S."/>
            <person name="Shen B."/>
        </authorList>
    </citation>
    <scope>NUCLEOTIDE SEQUENCE [LARGE SCALE GENOMIC DNA]</scope>
    <source>
        <strain evidence="5 6">NPDC000634</strain>
    </source>
</reference>
<keyword evidence="1" id="KW-0805">Transcription regulation</keyword>
<dbReference type="Pfam" id="PF13377">
    <property type="entry name" value="Peripla_BP_3"/>
    <property type="match status" value="1"/>
</dbReference>
<comment type="caution">
    <text evidence="5">The sequence shown here is derived from an EMBL/GenBank/DDBJ whole genome shotgun (WGS) entry which is preliminary data.</text>
</comment>
<evidence type="ECO:0000313" key="5">
    <source>
        <dbReference type="EMBL" id="MER6978699.1"/>
    </source>
</evidence>
<keyword evidence="6" id="KW-1185">Reference proteome</keyword>
<evidence type="ECO:0000259" key="4">
    <source>
        <dbReference type="Pfam" id="PF13377"/>
    </source>
</evidence>
<evidence type="ECO:0000313" key="6">
    <source>
        <dbReference type="Proteomes" id="UP001458415"/>
    </source>
</evidence>
<sequence length="172" mass="18179">GAHQPQHAAGALEALEGTEEWLEAAARRDGWRATLEEAGRSVPPPLEGDWSPASGYRNGLVLARIPEVTAVFVASDEMAFGVIRALHEQGRRVPQDISVVGVDDIELAEYCSPSLTTVAQPFAQMGTLAVAHLLRHIADPGAVPEPASVEPQLVVRASTAQAGAPAPRRETP</sequence>
<dbReference type="Proteomes" id="UP001458415">
    <property type="component" value="Unassembled WGS sequence"/>
</dbReference>
<accession>A0ABV1W3C6</accession>
<keyword evidence="2" id="KW-0238">DNA-binding</keyword>
<proteinExistence type="predicted"/>
<dbReference type="Gene3D" id="3.40.50.2300">
    <property type="match status" value="2"/>
</dbReference>
<dbReference type="SUPFAM" id="SSF53822">
    <property type="entry name" value="Periplasmic binding protein-like I"/>
    <property type="match status" value="1"/>
</dbReference>
<dbReference type="InterPro" id="IPR046335">
    <property type="entry name" value="LacI/GalR-like_sensor"/>
</dbReference>
<name>A0ABV1W3C6_9ACTN</name>
<evidence type="ECO:0000256" key="1">
    <source>
        <dbReference type="ARBA" id="ARBA00023015"/>
    </source>
</evidence>
<dbReference type="InterPro" id="IPR028082">
    <property type="entry name" value="Peripla_BP_I"/>
</dbReference>
<dbReference type="PANTHER" id="PTHR30146:SF109">
    <property type="entry name" value="HTH-TYPE TRANSCRIPTIONAL REGULATOR GALS"/>
    <property type="match status" value="1"/>
</dbReference>
<organism evidence="5 6">
    <name type="scientific">Streptomyces carpinensis</name>
    <dbReference type="NCBI Taxonomy" id="66369"/>
    <lineage>
        <taxon>Bacteria</taxon>
        <taxon>Bacillati</taxon>
        <taxon>Actinomycetota</taxon>
        <taxon>Actinomycetes</taxon>
        <taxon>Kitasatosporales</taxon>
        <taxon>Streptomycetaceae</taxon>
        <taxon>Streptomyces</taxon>
    </lineage>
</organism>
<keyword evidence="3" id="KW-0804">Transcription</keyword>
<protein>
    <submittedName>
        <fullName evidence="5">Substrate-binding domain-containing protein</fullName>
    </submittedName>
</protein>
<dbReference type="PANTHER" id="PTHR30146">
    <property type="entry name" value="LACI-RELATED TRANSCRIPTIONAL REPRESSOR"/>
    <property type="match status" value="1"/>
</dbReference>
<gene>
    <name evidence="5" type="ORF">ABT317_17235</name>
</gene>
<feature type="non-terminal residue" evidence="5">
    <location>
        <position position="1"/>
    </location>
</feature>
<dbReference type="EMBL" id="JBEPCU010000265">
    <property type="protein sequence ID" value="MER6978699.1"/>
    <property type="molecule type" value="Genomic_DNA"/>
</dbReference>
<feature type="domain" description="Transcriptional regulator LacI/GalR-like sensor" evidence="4">
    <location>
        <begin position="24"/>
        <end position="159"/>
    </location>
</feature>
<evidence type="ECO:0000256" key="3">
    <source>
        <dbReference type="ARBA" id="ARBA00023163"/>
    </source>
</evidence>